<dbReference type="FunFam" id="3.40.50.720:FF:000084">
    <property type="entry name" value="Short-chain dehydrogenase reductase"/>
    <property type="match status" value="1"/>
</dbReference>
<dbReference type="GO" id="GO:0008874">
    <property type="term" value="F:gluconate 5-dehydrogenase activity"/>
    <property type="evidence" value="ECO:0007669"/>
    <property type="project" value="UniProtKB-EC"/>
</dbReference>
<dbReference type="STRING" id="1150625.Q75_15480"/>
<dbReference type="EMBL" id="LDYG01000051">
    <property type="protein sequence ID" value="KUP04396.1"/>
    <property type="molecule type" value="Genomic_DNA"/>
</dbReference>
<gene>
    <name evidence="4" type="ORF">Q75_15480</name>
</gene>
<dbReference type="PRINTS" id="PR00080">
    <property type="entry name" value="SDRFAMILY"/>
</dbReference>
<dbReference type="InterPro" id="IPR036291">
    <property type="entry name" value="NAD(P)-bd_dom_sf"/>
</dbReference>
<dbReference type="SUPFAM" id="SSF51735">
    <property type="entry name" value="NAD(P)-binding Rossmann-fold domains"/>
    <property type="match status" value="1"/>
</dbReference>
<name>A0A147K4N4_9BACI</name>
<dbReference type="GO" id="GO:0008206">
    <property type="term" value="P:bile acid metabolic process"/>
    <property type="evidence" value="ECO:0007669"/>
    <property type="project" value="UniProtKB-ARBA"/>
</dbReference>
<organism evidence="4 5">
    <name type="scientific">Bacillus coahuilensis p1.1.43</name>
    <dbReference type="NCBI Taxonomy" id="1150625"/>
    <lineage>
        <taxon>Bacteria</taxon>
        <taxon>Bacillati</taxon>
        <taxon>Bacillota</taxon>
        <taxon>Bacilli</taxon>
        <taxon>Bacillales</taxon>
        <taxon>Bacillaceae</taxon>
        <taxon>Bacillus</taxon>
    </lineage>
</organism>
<dbReference type="Gene3D" id="3.40.50.720">
    <property type="entry name" value="NAD(P)-binding Rossmann-like Domain"/>
    <property type="match status" value="1"/>
</dbReference>
<keyword evidence="2" id="KW-0521">NADP</keyword>
<dbReference type="PRINTS" id="PR00081">
    <property type="entry name" value="GDHRDH"/>
</dbReference>
<comment type="caution">
    <text evidence="4">The sequence shown here is derived from an EMBL/GenBank/DDBJ whole genome shotgun (WGS) entry which is preliminary data.</text>
</comment>
<dbReference type="NCBIfam" id="NF005559">
    <property type="entry name" value="PRK07231.1"/>
    <property type="match status" value="1"/>
</dbReference>
<dbReference type="EC" id="1.1.1.69" evidence="4"/>
<dbReference type="NCBIfam" id="NF006070">
    <property type="entry name" value="PRK08213.1"/>
    <property type="match status" value="1"/>
</dbReference>
<evidence type="ECO:0000313" key="4">
    <source>
        <dbReference type="EMBL" id="KUP04396.1"/>
    </source>
</evidence>
<keyword evidence="5" id="KW-1185">Reference proteome</keyword>
<dbReference type="AlphaFoldDB" id="A0A147K4N4"/>
<evidence type="ECO:0000313" key="5">
    <source>
        <dbReference type="Proteomes" id="UP000074108"/>
    </source>
</evidence>
<dbReference type="PATRIC" id="fig|1150625.3.peg.3230"/>
<dbReference type="Pfam" id="PF13561">
    <property type="entry name" value="adh_short_C2"/>
    <property type="match status" value="1"/>
</dbReference>
<evidence type="ECO:0000256" key="2">
    <source>
        <dbReference type="ARBA" id="ARBA00022857"/>
    </source>
</evidence>
<comment type="similarity">
    <text evidence="1">Belongs to the short-chain dehydrogenases/reductases (SDR) family.</text>
</comment>
<dbReference type="InterPro" id="IPR052178">
    <property type="entry name" value="Sec_Metab_Biosynth_SDR"/>
</dbReference>
<reference evidence="4 5" key="1">
    <citation type="journal article" date="2016" name="Front. Microbiol.">
        <title>Microevolution Analysis of Bacillus coahuilensis Unveils Differences in Phosphorus Acquisition Strategies and Their Regulation.</title>
        <authorList>
            <person name="Gomez-Lunar Z."/>
            <person name="Hernandez-Gonzalez I."/>
            <person name="Rodriguez-Torres M.D."/>
            <person name="Souza V."/>
            <person name="Olmedo-Alvarez G."/>
        </authorList>
    </citation>
    <scope>NUCLEOTIDE SEQUENCE [LARGE SCALE GENOMIC DNA]</scope>
    <source>
        <strain evidence="5">p1.1.43</strain>
    </source>
</reference>
<dbReference type="OrthoDB" id="9803333at2"/>
<evidence type="ECO:0000256" key="3">
    <source>
        <dbReference type="ARBA" id="ARBA00023002"/>
    </source>
</evidence>
<accession>A0A147K4N4</accession>
<dbReference type="Proteomes" id="UP000074108">
    <property type="component" value="Unassembled WGS sequence"/>
</dbReference>
<protein>
    <submittedName>
        <fullName evidence="4">Gluconate 5-dehydrogenase</fullName>
        <ecNumber evidence="4">1.1.1.69</ecNumber>
    </submittedName>
</protein>
<keyword evidence="3 4" id="KW-0560">Oxidoreductase</keyword>
<sequence length="266" mass="28399">MNTVEEEVRKIDSLFNSITGKTVIITGGARGLGLHMSSAFAEMGANVVICSRNKELCDKVSEAIYHKGGSARGMFCDVSNKGSIDQVIKETVEEFGTIDVLINNSGTSWIAPFDQYPEDKWDKVMNVNVKGTFLFSQGVASIMKKQGGGKIINLSSITGFGGSHTDTLNAPAYNTSKGAIMTLTKELAVKLAPFNIQVNAIAPGLFPTKMTKAFDSVQDEILKGIPAGRFGEEKDIQGAALFLASDYANYITGHVLVLDGGMTASI</sequence>
<proteinExistence type="inferred from homology"/>
<dbReference type="PANTHER" id="PTHR43618:SF8">
    <property type="entry name" value="7ALPHA-HYDROXYSTEROID DEHYDROGENASE"/>
    <property type="match status" value="1"/>
</dbReference>
<dbReference type="InterPro" id="IPR002347">
    <property type="entry name" value="SDR_fam"/>
</dbReference>
<dbReference type="PANTHER" id="PTHR43618">
    <property type="entry name" value="7-ALPHA-HYDROXYSTEROID DEHYDROGENASE"/>
    <property type="match status" value="1"/>
</dbReference>
<evidence type="ECO:0000256" key="1">
    <source>
        <dbReference type="ARBA" id="ARBA00006484"/>
    </source>
</evidence>